<dbReference type="AlphaFoldDB" id="A0A1C4BAJ1"/>
<keyword evidence="1" id="KW-1133">Transmembrane helix</keyword>
<sequence>MTTDFSKERLLASGFTAKELQKLQHNIDNFGGTFEEVVRDLAKRFKRTFFTVVIMFLLFIYAVFFSSSDETIPLGISTLVVSTLVTFLQPPVISFKCWRFCRVNKA</sequence>
<dbReference type="Proteomes" id="UP000198515">
    <property type="component" value="Unassembled WGS sequence"/>
</dbReference>
<proteinExistence type="predicted"/>
<organism evidence="2 3">
    <name type="scientific">Kosakonia oryziphila</name>
    <dbReference type="NCBI Taxonomy" id="1005667"/>
    <lineage>
        <taxon>Bacteria</taxon>
        <taxon>Pseudomonadati</taxon>
        <taxon>Pseudomonadota</taxon>
        <taxon>Gammaproteobacteria</taxon>
        <taxon>Enterobacterales</taxon>
        <taxon>Enterobacteriaceae</taxon>
        <taxon>Kosakonia</taxon>
    </lineage>
</organism>
<dbReference type="EMBL" id="FMBC01000007">
    <property type="protein sequence ID" value="SCC03772.1"/>
    <property type="molecule type" value="Genomic_DNA"/>
</dbReference>
<feature type="transmembrane region" description="Helical" evidence="1">
    <location>
        <begin position="72"/>
        <end position="95"/>
    </location>
</feature>
<reference evidence="3" key="1">
    <citation type="submission" date="2016-08" db="EMBL/GenBank/DDBJ databases">
        <authorList>
            <person name="Varghese N."/>
            <person name="Submissions Spin"/>
        </authorList>
    </citation>
    <scope>NUCLEOTIDE SEQUENCE [LARGE SCALE GENOMIC DNA]</scope>
    <source>
        <strain evidence="3">REICA_142</strain>
    </source>
</reference>
<keyword evidence="1" id="KW-0812">Transmembrane</keyword>
<evidence type="ECO:0000256" key="1">
    <source>
        <dbReference type="SAM" id="Phobius"/>
    </source>
</evidence>
<accession>A0A1C4BAJ1</accession>
<name>A0A1C4BAJ1_9ENTR</name>
<protein>
    <submittedName>
        <fullName evidence="2">Uncharacterized protein</fullName>
    </submittedName>
</protein>
<gene>
    <name evidence="2" type="ORF">GA0061070_100750</name>
</gene>
<keyword evidence="3" id="KW-1185">Reference proteome</keyword>
<feature type="transmembrane region" description="Helical" evidence="1">
    <location>
        <begin position="48"/>
        <end position="66"/>
    </location>
</feature>
<evidence type="ECO:0000313" key="3">
    <source>
        <dbReference type="Proteomes" id="UP000198515"/>
    </source>
</evidence>
<keyword evidence="1" id="KW-0472">Membrane</keyword>
<evidence type="ECO:0000313" key="2">
    <source>
        <dbReference type="EMBL" id="SCC03772.1"/>
    </source>
</evidence>